<reference evidence="3" key="1">
    <citation type="submission" date="2016-10" db="EMBL/GenBank/DDBJ databases">
        <authorList>
            <person name="Varghese N."/>
            <person name="Submissions S."/>
        </authorList>
    </citation>
    <scope>NUCLEOTIDE SEQUENCE [LARGE SCALE GENOMIC DNA]</scope>
    <source>
        <strain evidence="3">DSM 15363</strain>
    </source>
</reference>
<name>A0A1G8B6V7_9FLAO</name>
<protein>
    <recommendedName>
        <fullName evidence="4">Lipoprotein</fullName>
    </recommendedName>
</protein>
<dbReference type="AlphaFoldDB" id="A0A1G8B6V7"/>
<evidence type="ECO:0000313" key="2">
    <source>
        <dbReference type="EMBL" id="SDH28370.1"/>
    </source>
</evidence>
<evidence type="ECO:0000313" key="3">
    <source>
        <dbReference type="Proteomes" id="UP000199492"/>
    </source>
</evidence>
<evidence type="ECO:0000256" key="1">
    <source>
        <dbReference type="SAM" id="SignalP"/>
    </source>
</evidence>
<gene>
    <name evidence="2" type="ORF">SAMN04489796_102127</name>
</gene>
<dbReference type="RefSeq" id="WP_092467014.1">
    <property type="nucleotide sequence ID" value="NZ_FNCZ01000002.1"/>
</dbReference>
<sequence>MKTKFNTLKIALIALLIVSCSSNDDSSGSNAVLGTIQLSGQDTSSIGDALIVGNVDADALNTTGTSSSVVLSDEDTTFVNGEPNLVNFLNAFVIVAAEFSVGNNADVQKAISMTILKNGEEFSYVCSTPPTSSADNTDCGTGFSVDKSAKRIVFDNTTVINVDSGTILTMNGTINYN</sequence>
<dbReference type="Proteomes" id="UP000199492">
    <property type="component" value="Unassembled WGS sequence"/>
</dbReference>
<feature type="chain" id="PRO_5011718507" description="Lipoprotein" evidence="1">
    <location>
        <begin position="25"/>
        <end position="177"/>
    </location>
</feature>
<proteinExistence type="predicted"/>
<dbReference type="EMBL" id="FNCZ01000002">
    <property type="protein sequence ID" value="SDH28370.1"/>
    <property type="molecule type" value="Genomic_DNA"/>
</dbReference>
<dbReference type="OrthoDB" id="1134603at2"/>
<feature type="signal peptide" evidence="1">
    <location>
        <begin position="1"/>
        <end position="24"/>
    </location>
</feature>
<organism evidence="2 3">
    <name type="scientific">Winogradskyella thalassocola</name>
    <dbReference type="NCBI Taxonomy" id="262004"/>
    <lineage>
        <taxon>Bacteria</taxon>
        <taxon>Pseudomonadati</taxon>
        <taxon>Bacteroidota</taxon>
        <taxon>Flavobacteriia</taxon>
        <taxon>Flavobacteriales</taxon>
        <taxon>Flavobacteriaceae</taxon>
        <taxon>Winogradskyella</taxon>
    </lineage>
</organism>
<dbReference type="STRING" id="262004.SAMN04489796_102127"/>
<accession>A0A1G8B6V7</accession>
<dbReference type="PROSITE" id="PS51257">
    <property type="entry name" value="PROKAR_LIPOPROTEIN"/>
    <property type="match status" value="1"/>
</dbReference>
<evidence type="ECO:0008006" key="4">
    <source>
        <dbReference type="Google" id="ProtNLM"/>
    </source>
</evidence>
<keyword evidence="3" id="KW-1185">Reference proteome</keyword>
<keyword evidence="1" id="KW-0732">Signal</keyword>